<dbReference type="Pfam" id="PF00710">
    <property type="entry name" value="Asparaginase"/>
    <property type="match status" value="1"/>
</dbReference>
<dbReference type="PRINTS" id="PR00139">
    <property type="entry name" value="ASNGLNASE"/>
</dbReference>
<dbReference type="PIRSF" id="PIRSF500176">
    <property type="entry name" value="L_ASNase"/>
    <property type="match status" value="1"/>
</dbReference>
<dbReference type="RefSeq" id="WP_144348405.1">
    <property type="nucleotide sequence ID" value="NZ_VMKP01000004.1"/>
</dbReference>
<feature type="domain" description="Asparaginase/glutaminase C-terminal" evidence="8">
    <location>
        <begin position="207"/>
        <end position="319"/>
    </location>
</feature>
<dbReference type="PROSITE" id="PS51732">
    <property type="entry name" value="ASN_GLN_ASE_3"/>
    <property type="match status" value="1"/>
</dbReference>
<evidence type="ECO:0000256" key="1">
    <source>
        <dbReference type="ARBA" id="ARBA00010518"/>
    </source>
</evidence>
<keyword evidence="2" id="KW-0378">Hydrolase</keyword>
<feature type="active site" evidence="6">
    <location>
        <position position="88"/>
    </location>
</feature>
<dbReference type="InterPro" id="IPR004550">
    <property type="entry name" value="AsnASE_II"/>
</dbReference>
<dbReference type="InterPro" id="IPR006034">
    <property type="entry name" value="Asparaginase/glutaminase-like"/>
</dbReference>
<protein>
    <submittedName>
        <fullName evidence="9">Asparaginase</fullName>
    </submittedName>
</protein>
<reference evidence="9 10" key="1">
    <citation type="submission" date="2019-07" db="EMBL/GenBank/DDBJ databases">
        <title>Reclasification of Spiribacter aquaticus.</title>
        <authorList>
            <person name="Leon M.J."/>
            <person name="Sanchez-Porro C."/>
            <person name="Ventosa A."/>
        </authorList>
    </citation>
    <scope>NUCLEOTIDE SEQUENCE [LARGE SCALE GENOMIC DNA]</scope>
    <source>
        <strain evidence="9 10">SP30</strain>
    </source>
</reference>
<comment type="caution">
    <text evidence="9">The sequence shown here is derived from an EMBL/GenBank/DDBJ whole genome shotgun (WGS) entry which is preliminary data.</text>
</comment>
<dbReference type="SUPFAM" id="SSF53774">
    <property type="entry name" value="Glutaminase/Asparaginase"/>
    <property type="match status" value="1"/>
</dbReference>
<gene>
    <name evidence="9" type="ORF">FPL11_09580</name>
</gene>
<dbReference type="PROSITE" id="PS00144">
    <property type="entry name" value="ASN_GLN_ASE_1"/>
    <property type="match status" value="1"/>
</dbReference>
<evidence type="ECO:0000256" key="6">
    <source>
        <dbReference type="PROSITE-ProRule" id="PRU10100"/>
    </source>
</evidence>
<feature type="active site" description="O-isoaspartyl threonine intermediate" evidence="3">
    <location>
        <position position="10"/>
    </location>
</feature>
<accession>A0A557RFF2</accession>
<sequence length="330" mass="33925">MIHLLTTGGTIASTPGTSGRNVAGALPAEALLDAIDAGLDAGPAVHTESLLQKPSNAINGEDLCRIAERCETRLADPSTDGIVITHGTDTLEDTAWFLQQVLGDCPRPVVVTGSQRALHERGSDAPRNLVDALRVAAATGSRGQGVLVVFDEAIHSASLVRKISSYRLTGFGSPGYGPVGHIDGTILRYPLNARIPTPIPRGPTLPRVDIVPAAAGSACPIDALRGDGAQGLIIDALGRGQVPPDWVPTIARAHAAGCPVAITSSTGSGPVAEVYEYPGSLERVIAAGAVGADALSARQARLLLMLVLSTPEGAADWRARFATAAGWSTV</sequence>
<evidence type="ECO:0000313" key="9">
    <source>
        <dbReference type="EMBL" id="TVO63894.1"/>
    </source>
</evidence>
<dbReference type="InterPro" id="IPR037152">
    <property type="entry name" value="L-asparaginase_N_sf"/>
</dbReference>
<dbReference type="PIRSF" id="PIRSF001220">
    <property type="entry name" value="L-ASNase_gatD"/>
    <property type="match status" value="1"/>
</dbReference>
<feature type="binding site" evidence="4">
    <location>
        <position position="55"/>
    </location>
    <ligand>
        <name>substrate</name>
    </ligand>
</feature>
<name>A0A557RFF2_9GAMM</name>
<dbReference type="GO" id="GO:0006528">
    <property type="term" value="P:asparagine metabolic process"/>
    <property type="evidence" value="ECO:0007669"/>
    <property type="project" value="InterPro"/>
</dbReference>
<evidence type="ECO:0000256" key="5">
    <source>
        <dbReference type="PROSITE-ProRule" id="PRU10099"/>
    </source>
</evidence>
<evidence type="ECO:0000259" key="8">
    <source>
        <dbReference type="Pfam" id="PF17763"/>
    </source>
</evidence>
<dbReference type="EMBL" id="VMKP01000004">
    <property type="protein sequence ID" value="TVO63894.1"/>
    <property type="molecule type" value="Genomic_DNA"/>
</dbReference>
<organism evidence="9 10">
    <name type="scientific">Spiribacter aquaticus</name>
    <dbReference type="NCBI Taxonomy" id="1935996"/>
    <lineage>
        <taxon>Bacteria</taxon>
        <taxon>Pseudomonadati</taxon>
        <taxon>Pseudomonadota</taxon>
        <taxon>Gammaproteobacteria</taxon>
        <taxon>Chromatiales</taxon>
        <taxon>Ectothiorhodospiraceae</taxon>
        <taxon>Spiribacter</taxon>
    </lineage>
</organism>
<dbReference type="InterPro" id="IPR027474">
    <property type="entry name" value="L-asparaginase_N"/>
</dbReference>
<dbReference type="InterPro" id="IPR027475">
    <property type="entry name" value="Asparaginase/glutaminase_AS2"/>
</dbReference>
<feature type="active site" evidence="5">
    <location>
        <position position="10"/>
    </location>
</feature>
<keyword evidence="10" id="KW-1185">Reference proteome</keyword>
<feature type="domain" description="L-asparaginase N-terminal" evidence="7">
    <location>
        <begin position="2"/>
        <end position="186"/>
    </location>
</feature>
<comment type="similarity">
    <text evidence="1">Belongs to the asparaginase 1 family.</text>
</comment>
<evidence type="ECO:0000259" key="7">
    <source>
        <dbReference type="Pfam" id="PF00710"/>
    </source>
</evidence>
<proteinExistence type="inferred from homology"/>
<evidence type="ECO:0000256" key="2">
    <source>
        <dbReference type="ARBA" id="ARBA00022801"/>
    </source>
</evidence>
<dbReference type="PANTHER" id="PTHR11707">
    <property type="entry name" value="L-ASPARAGINASE"/>
    <property type="match status" value="1"/>
</dbReference>
<dbReference type="PROSITE" id="PS00917">
    <property type="entry name" value="ASN_GLN_ASE_2"/>
    <property type="match status" value="1"/>
</dbReference>
<dbReference type="InterPro" id="IPR020827">
    <property type="entry name" value="Asparaginase/glutaminase_AS1"/>
</dbReference>
<dbReference type="Gene3D" id="3.40.50.40">
    <property type="match status" value="1"/>
</dbReference>
<feature type="binding site" evidence="4">
    <location>
        <begin position="88"/>
        <end position="89"/>
    </location>
    <ligand>
        <name>substrate</name>
    </ligand>
</feature>
<dbReference type="InterPro" id="IPR027473">
    <property type="entry name" value="L-asparaginase_C"/>
</dbReference>
<dbReference type="Pfam" id="PF17763">
    <property type="entry name" value="Asparaginase_C"/>
    <property type="match status" value="1"/>
</dbReference>
<dbReference type="Proteomes" id="UP000316688">
    <property type="component" value="Unassembled WGS sequence"/>
</dbReference>
<evidence type="ECO:0000256" key="4">
    <source>
        <dbReference type="PIRSR" id="PIRSR001220-2"/>
    </source>
</evidence>
<dbReference type="CDD" id="cd08964">
    <property type="entry name" value="L-asparaginase_II"/>
    <property type="match status" value="1"/>
</dbReference>
<dbReference type="GO" id="GO:0004067">
    <property type="term" value="F:asparaginase activity"/>
    <property type="evidence" value="ECO:0007669"/>
    <property type="project" value="UniProtKB-UniRule"/>
</dbReference>
<dbReference type="SMART" id="SM00870">
    <property type="entry name" value="Asparaginase"/>
    <property type="match status" value="1"/>
</dbReference>
<evidence type="ECO:0000256" key="3">
    <source>
        <dbReference type="PIRSR" id="PIRSR001220-1"/>
    </source>
</evidence>
<dbReference type="PANTHER" id="PTHR11707:SF28">
    <property type="entry name" value="60 KDA LYSOPHOSPHOLIPASE"/>
    <property type="match status" value="1"/>
</dbReference>
<dbReference type="InterPro" id="IPR040919">
    <property type="entry name" value="Asparaginase_C"/>
</dbReference>
<dbReference type="Gene3D" id="3.40.50.1170">
    <property type="entry name" value="L-asparaginase, N-terminal domain"/>
    <property type="match status" value="1"/>
</dbReference>
<dbReference type="SFLD" id="SFLDS00057">
    <property type="entry name" value="Glutaminase/Asparaginase"/>
    <property type="match status" value="1"/>
</dbReference>
<dbReference type="AlphaFoldDB" id="A0A557RFF2"/>
<dbReference type="InterPro" id="IPR036152">
    <property type="entry name" value="Asp/glu_Ase-like_sf"/>
</dbReference>
<evidence type="ECO:0000313" key="10">
    <source>
        <dbReference type="Proteomes" id="UP000316688"/>
    </source>
</evidence>